<comment type="caution">
    <text evidence="2">The sequence shown here is derived from an EMBL/GenBank/DDBJ whole genome shotgun (WGS) entry which is preliminary data.</text>
</comment>
<dbReference type="Pfam" id="PF18197">
    <property type="entry name" value="TTHB210-like"/>
    <property type="match status" value="1"/>
</dbReference>
<evidence type="ECO:0000259" key="1">
    <source>
        <dbReference type="Pfam" id="PF18197"/>
    </source>
</evidence>
<feature type="domain" description="TTHB210-like" evidence="1">
    <location>
        <begin position="37"/>
        <end position="87"/>
    </location>
</feature>
<accession>A0A2G0CCB2</accession>
<dbReference type="InterPro" id="IPR040832">
    <property type="entry name" value="TTHB210-like_dom"/>
</dbReference>
<dbReference type="InterPro" id="IPR033786">
    <property type="entry name" value="TTHB210-like"/>
</dbReference>
<reference evidence="2 3" key="1">
    <citation type="submission" date="2017-10" db="EMBL/GenBank/DDBJ databases">
        <title>The draft genome sequence of Lewinella marina KCTC 32374.</title>
        <authorList>
            <person name="Wang K."/>
        </authorList>
    </citation>
    <scope>NUCLEOTIDE SEQUENCE [LARGE SCALE GENOMIC DNA]</scope>
    <source>
        <strain evidence="2 3">MKG-38</strain>
    </source>
</reference>
<dbReference type="AlphaFoldDB" id="A0A2G0CCB2"/>
<organism evidence="2 3">
    <name type="scientific">Neolewinella marina</name>
    <dbReference type="NCBI Taxonomy" id="438751"/>
    <lineage>
        <taxon>Bacteria</taxon>
        <taxon>Pseudomonadati</taxon>
        <taxon>Bacteroidota</taxon>
        <taxon>Saprospiria</taxon>
        <taxon>Saprospirales</taxon>
        <taxon>Lewinellaceae</taxon>
        <taxon>Neolewinella</taxon>
    </lineage>
</organism>
<evidence type="ECO:0000313" key="3">
    <source>
        <dbReference type="Proteomes" id="UP000226437"/>
    </source>
</evidence>
<proteinExistence type="predicted"/>
<sequence>MVLSFSACQDDEKVQTRFTGPEIAVGNGQAWTVVNTDRQGNPLSLSVEFGADALEGLPTGQHHPPSYVLRLPTEVALPPYDHVTLDWNEHGHDPSQVYDIPHFDFHFYFITEAERDRIGPDDSLAFNKPLAPEHLPAGYLETPGGVPRMGAHIIDLQSPEIRGDAPFTYTFIYGKYDAELIFLEPMITTDYLRTKPDMTAEVRQPQEWQQAGFYPTEYRISYDAATDRYAMTLQDFVSVP</sequence>
<evidence type="ECO:0000313" key="2">
    <source>
        <dbReference type="EMBL" id="PHK97582.1"/>
    </source>
</evidence>
<dbReference type="CDD" id="cd11669">
    <property type="entry name" value="TTHB210-like"/>
    <property type="match status" value="1"/>
</dbReference>
<protein>
    <recommendedName>
        <fullName evidence="1">TTHB210-like domain-containing protein</fullName>
    </recommendedName>
</protein>
<dbReference type="Proteomes" id="UP000226437">
    <property type="component" value="Unassembled WGS sequence"/>
</dbReference>
<keyword evidence="3" id="KW-1185">Reference proteome</keyword>
<dbReference type="EMBL" id="PDLO01000008">
    <property type="protein sequence ID" value="PHK97582.1"/>
    <property type="molecule type" value="Genomic_DNA"/>
</dbReference>
<name>A0A2G0CCB2_9BACT</name>
<gene>
    <name evidence="2" type="ORF">CGL56_15915</name>
</gene>